<feature type="region of interest" description="Disordered" evidence="8">
    <location>
        <begin position="23"/>
        <end position="55"/>
    </location>
</feature>
<evidence type="ECO:0000256" key="6">
    <source>
        <dbReference type="ARBA" id="ARBA00023136"/>
    </source>
</evidence>
<feature type="compositionally biased region" description="Basic and acidic residues" evidence="8">
    <location>
        <begin position="24"/>
        <end position="34"/>
    </location>
</feature>
<evidence type="ECO:0000256" key="5">
    <source>
        <dbReference type="ARBA" id="ARBA00022989"/>
    </source>
</evidence>
<proteinExistence type="inferred from homology"/>
<dbReference type="AlphaFoldDB" id="A0A371GX28"/>
<protein>
    <recommendedName>
        <fullName evidence="11">DVL</fullName>
    </recommendedName>
</protein>
<dbReference type="STRING" id="157652.A0A371GX28"/>
<accession>A0A371GX28</accession>
<comment type="similarity">
    <text evidence="7">Belongs to the DVL/RTFL small polypeptides family.</text>
</comment>
<sequence>MASTTCSGSSNTESAPPALYLSNDKWKLSKKEGSSSRSRSSTSPLMKNSSSTHTQRRCAFARKCARLVKEQRARFYIMRRCVIMLICWHDKINKSERKKEINIFGTTKGQATKMPFPRSKVCTNFGAKYYYYGVYETN</sequence>
<keyword evidence="4" id="KW-0812">Transmembrane</keyword>
<gene>
    <name evidence="9" type="ORF">CR513_22410</name>
</gene>
<evidence type="ECO:0008006" key="11">
    <source>
        <dbReference type="Google" id="ProtNLM"/>
    </source>
</evidence>
<reference evidence="9" key="1">
    <citation type="submission" date="2018-05" db="EMBL/GenBank/DDBJ databases">
        <title>Draft genome of Mucuna pruriens seed.</title>
        <authorList>
            <person name="Nnadi N.E."/>
            <person name="Vos R."/>
            <person name="Hasami M.H."/>
            <person name="Devisetty U.K."/>
            <person name="Aguiy J.C."/>
        </authorList>
    </citation>
    <scope>NUCLEOTIDE SEQUENCE [LARGE SCALE GENOMIC DNA]</scope>
    <source>
        <strain evidence="9">JCA_2017</strain>
    </source>
</reference>
<keyword evidence="10" id="KW-1185">Reference proteome</keyword>
<evidence type="ECO:0000256" key="1">
    <source>
        <dbReference type="ARBA" id="ARBA00004162"/>
    </source>
</evidence>
<evidence type="ECO:0000313" key="10">
    <source>
        <dbReference type="Proteomes" id="UP000257109"/>
    </source>
</evidence>
<dbReference type="Proteomes" id="UP000257109">
    <property type="component" value="Unassembled WGS sequence"/>
</dbReference>
<feature type="compositionally biased region" description="Polar residues" evidence="8">
    <location>
        <begin position="44"/>
        <end position="53"/>
    </location>
</feature>
<evidence type="ECO:0000313" key="9">
    <source>
        <dbReference type="EMBL" id="RDX95112.1"/>
    </source>
</evidence>
<keyword evidence="6" id="KW-0472">Membrane</keyword>
<dbReference type="InterPro" id="IPR012552">
    <property type="entry name" value="DVL"/>
</dbReference>
<dbReference type="OrthoDB" id="1886376at2759"/>
<keyword evidence="3" id="KW-1003">Cell membrane</keyword>
<evidence type="ECO:0000256" key="7">
    <source>
        <dbReference type="ARBA" id="ARBA00024340"/>
    </source>
</evidence>
<comment type="caution">
    <text evidence="9">The sequence shown here is derived from an EMBL/GenBank/DDBJ whole genome shotgun (WGS) entry which is preliminary data.</text>
</comment>
<dbReference type="PANTHER" id="PTHR33102">
    <property type="entry name" value="DVL19-RELATED-RELATED"/>
    <property type="match status" value="1"/>
</dbReference>
<keyword evidence="5" id="KW-1133">Transmembrane helix</keyword>
<organism evidence="9 10">
    <name type="scientific">Mucuna pruriens</name>
    <name type="common">Velvet bean</name>
    <name type="synonym">Dolichos pruriens</name>
    <dbReference type="NCBI Taxonomy" id="157652"/>
    <lineage>
        <taxon>Eukaryota</taxon>
        <taxon>Viridiplantae</taxon>
        <taxon>Streptophyta</taxon>
        <taxon>Embryophyta</taxon>
        <taxon>Tracheophyta</taxon>
        <taxon>Spermatophyta</taxon>
        <taxon>Magnoliopsida</taxon>
        <taxon>eudicotyledons</taxon>
        <taxon>Gunneridae</taxon>
        <taxon>Pentapetalae</taxon>
        <taxon>rosids</taxon>
        <taxon>fabids</taxon>
        <taxon>Fabales</taxon>
        <taxon>Fabaceae</taxon>
        <taxon>Papilionoideae</taxon>
        <taxon>50 kb inversion clade</taxon>
        <taxon>NPAAA clade</taxon>
        <taxon>indigoferoid/millettioid clade</taxon>
        <taxon>Phaseoleae</taxon>
        <taxon>Mucuna</taxon>
    </lineage>
</organism>
<dbReference type="Pfam" id="PF08137">
    <property type="entry name" value="DVL"/>
    <property type="match status" value="1"/>
</dbReference>
<dbReference type="EMBL" id="QJKJ01004202">
    <property type="protein sequence ID" value="RDX95112.1"/>
    <property type="molecule type" value="Genomic_DNA"/>
</dbReference>
<comment type="subcellular location">
    <subcellularLocation>
        <location evidence="1">Cell membrane</location>
        <topology evidence="1">Single-pass membrane protein</topology>
    </subcellularLocation>
</comment>
<evidence type="ECO:0000256" key="3">
    <source>
        <dbReference type="ARBA" id="ARBA00022475"/>
    </source>
</evidence>
<dbReference type="GO" id="GO:0008285">
    <property type="term" value="P:negative regulation of cell population proliferation"/>
    <property type="evidence" value="ECO:0007669"/>
    <property type="project" value="InterPro"/>
</dbReference>
<name>A0A371GX28_MUCPR</name>
<evidence type="ECO:0000256" key="2">
    <source>
        <dbReference type="ARBA" id="ARBA00022473"/>
    </source>
</evidence>
<evidence type="ECO:0000256" key="4">
    <source>
        <dbReference type="ARBA" id="ARBA00022692"/>
    </source>
</evidence>
<feature type="non-terminal residue" evidence="9">
    <location>
        <position position="1"/>
    </location>
</feature>
<dbReference type="GO" id="GO:0048367">
    <property type="term" value="P:shoot system development"/>
    <property type="evidence" value="ECO:0007669"/>
    <property type="project" value="UniProtKB-ARBA"/>
</dbReference>
<dbReference type="InterPro" id="IPR051525">
    <property type="entry name" value="DVL_RTFL_regulatory"/>
</dbReference>
<keyword evidence="2" id="KW-0217">Developmental protein</keyword>
<dbReference type="GO" id="GO:0005886">
    <property type="term" value="C:plasma membrane"/>
    <property type="evidence" value="ECO:0007669"/>
    <property type="project" value="UniProtKB-SubCell"/>
</dbReference>
<evidence type="ECO:0000256" key="8">
    <source>
        <dbReference type="SAM" id="MobiDB-lite"/>
    </source>
</evidence>